<protein>
    <recommendedName>
        <fullName evidence="6">Glycosyl transferase family 8</fullName>
    </recommendedName>
</protein>
<dbReference type="SUPFAM" id="SSF53448">
    <property type="entry name" value="Nucleotide-diphospho-sugar transferases"/>
    <property type="match status" value="1"/>
</dbReference>
<keyword evidence="3" id="KW-0479">Metal-binding</keyword>
<dbReference type="Gene3D" id="3.90.550.10">
    <property type="entry name" value="Spore Coat Polysaccharide Biosynthesis Protein SpsA, Chain A"/>
    <property type="match status" value="1"/>
</dbReference>
<keyword evidence="1" id="KW-0328">Glycosyltransferase</keyword>
<reference evidence="4 5" key="1">
    <citation type="submission" date="2020-06" db="EMBL/GenBank/DDBJ databases">
        <title>Sulfitobacter algicola sp. nov., isolated from green algae.</title>
        <authorList>
            <person name="Wang C."/>
        </authorList>
    </citation>
    <scope>NUCLEOTIDE SEQUENCE [LARGE SCALE GENOMIC DNA]</scope>
    <source>
        <strain evidence="4 5">1151</strain>
    </source>
</reference>
<keyword evidence="5" id="KW-1185">Reference proteome</keyword>
<evidence type="ECO:0008006" key="6">
    <source>
        <dbReference type="Google" id="ProtNLM"/>
    </source>
</evidence>
<keyword evidence="2" id="KW-0808">Transferase</keyword>
<dbReference type="InterPro" id="IPR002495">
    <property type="entry name" value="Glyco_trans_8"/>
</dbReference>
<proteinExistence type="predicted"/>
<evidence type="ECO:0000256" key="3">
    <source>
        <dbReference type="ARBA" id="ARBA00022723"/>
    </source>
</evidence>
<name>A0ABX2IUY8_9RHOB</name>
<accession>A0ABX2IUY8</accession>
<dbReference type="RefSeq" id="WP_174139879.1">
    <property type="nucleotide sequence ID" value="NZ_JABUFE010000017.1"/>
</dbReference>
<evidence type="ECO:0000256" key="1">
    <source>
        <dbReference type="ARBA" id="ARBA00022676"/>
    </source>
</evidence>
<comment type="caution">
    <text evidence="4">The sequence shown here is derived from an EMBL/GenBank/DDBJ whole genome shotgun (WGS) entry which is preliminary data.</text>
</comment>
<gene>
    <name evidence="4" type="ORF">HRQ87_18240</name>
</gene>
<dbReference type="InterPro" id="IPR050748">
    <property type="entry name" value="Glycosyltrans_8_dom-fam"/>
</dbReference>
<dbReference type="PANTHER" id="PTHR13778:SF47">
    <property type="entry name" value="LIPOPOLYSACCHARIDE 1,3-GALACTOSYLTRANSFERASE"/>
    <property type="match status" value="1"/>
</dbReference>
<evidence type="ECO:0000313" key="5">
    <source>
        <dbReference type="Proteomes" id="UP000777935"/>
    </source>
</evidence>
<evidence type="ECO:0000313" key="4">
    <source>
        <dbReference type="EMBL" id="NSX56727.1"/>
    </source>
</evidence>
<organism evidence="4 5">
    <name type="scientific">Parasulfitobacter algicola</name>
    <dbReference type="NCBI Taxonomy" id="2614809"/>
    <lineage>
        <taxon>Bacteria</taxon>
        <taxon>Pseudomonadati</taxon>
        <taxon>Pseudomonadota</taxon>
        <taxon>Alphaproteobacteria</taxon>
        <taxon>Rhodobacterales</taxon>
        <taxon>Roseobacteraceae</taxon>
        <taxon>Parasulfitobacter</taxon>
    </lineage>
</organism>
<sequence length="312" mass="35746">MGDQPHIVYFFDRGFEPCTMVSLYTVLNTKAQLLRVSLHATDPSDHLGDTVQRLASHFQADITLNHLNLEDYKHLPRGRLPLAARSRLLLPKLHDGRVLYIDGDCIARRDVTELWHSDLQGKCIGAVLAPGVMSDLQKALNTGSKTARAKADKQLARGVKLDGIDMARYFNSGVMVFDLDIIHAKGLADQMMDIEATAKYTSRDQDWLNMIFRDEVQYLDPIWNSGWGNPKTAKSYVSKDIRDAWKESRDNPAIVHFTGFEKPWQSNTPPFKWHLLHQPRQRKDRAKYWAEFQAARRACEQIIERPLFESSD</sequence>
<dbReference type="Pfam" id="PF01501">
    <property type="entry name" value="Glyco_transf_8"/>
    <property type="match status" value="1"/>
</dbReference>
<dbReference type="EMBL" id="JABUFE010000017">
    <property type="protein sequence ID" value="NSX56727.1"/>
    <property type="molecule type" value="Genomic_DNA"/>
</dbReference>
<dbReference type="Proteomes" id="UP000777935">
    <property type="component" value="Unassembled WGS sequence"/>
</dbReference>
<dbReference type="PANTHER" id="PTHR13778">
    <property type="entry name" value="GLYCOSYLTRANSFERASE 8 DOMAIN-CONTAINING PROTEIN"/>
    <property type="match status" value="1"/>
</dbReference>
<evidence type="ECO:0000256" key="2">
    <source>
        <dbReference type="ARBA" id="ARBA00022679"/>
    </source>
</evidence>
<dbReference type="InterPro" id="IPR029044">
    <property type="entry name" value="Nucleotide-diphossugar_trans"/>
</dbReference>